<evidence type="ECO:0000256" key="1">
    <source>
        <dbReference type="ARBA" id="ARBA00004609"/>
    </source>
</evidence>
<evidence type="ECO:0000256" key="5">
    <source>
        <dbReference type="ARBA" id="ARBA00022729"/>
    </source>
</evidence>
<comment type="subcellular location">
    <subcellularLocation>
        <location evidence="1">Cell membrane</location>
        <topology evidence="1">Lipid-anchor</topology>
        <topology evidence="1">GPI-anchor</topology>
    </subcellularLocation>
</comment>
<reference evidence="15 16" key="1">
    <citation type="submission" date="2024-01" db="EMBL/GenBank/DDBJ databases">
        <title>A telomere-to-telomere, gap-free genome of sweet tea (Lithocarpus litseifolius).</title>
        <authorList>
            <person name="Zhou J."/>
        </authorList>
    </citation>
    <scope>NUCLEOTIDE SEQUENCE [LARGE SCALE GENOMIC DNA]</scope>
    <source>
        <strain evidence="15">Zhou-2022a</strain>
        <tissue evidence="15">Leaf</tissue>
    </source>
</reference>
<evidence type="ECO:0000256" key="11">
    <source>
        <dbReference type="ARBA" id="ARBA00024686"/>
    </source>
</evidence>
<dbReference type="GO" id="GO:0005886">
    <property type="term" value="C:plasma membrane"/>
    <property type="evidence" value="ECO:0007669"/>
    <property type="project" value="UniProtKB-SubCell"/>
</dbReference>
<protein>
    <recommendedName>
        <fullName evidence="14">FAS1 domain-containing protein</fullName>
    </recommendedName>
</protein>
<evidence type="ECO:0000256" key="12">
    <source>
        <dbReference type="SAM" id="MobiDB-lite"/>
    </source>
</evidence>
<comment type="similarity">
    <text evidence="2">Belongs to the fasciclin-like AGP family.</text>
</comment>
<dbReference type="Pfam" id="PF02469">
    <property type="entry name" value="Fasciclin"/>
    <property type="match status" value="2"/>
</dbReference>
<gene>
    <name evidence="15" type="ORF">SO802_016423</name>
</gene>
<evidence type="ECO:0000256" key="6">
    <source>
        <dbReference type="ARBA" id="ARBA00022737"/>
    </source>
</evidence>
<evidence type="ECO:0000256" key="7">
    <source>
        <dbReference type="ARBA" id="ARBA00022974"/>
    </source>
</evidence>
<evidence type="ECO:0000259" key="14">
    <source>
        <dbReference type="PROSITE" id="PS50213"/>
    </source>
</evidence>
<keyword evidence="10" id="KW-0449">Lipoprotein</keyword>
<dbReference type="GO" id="GO:0098552">
    <property type="term" value="C:side of membrane"/>
    <property type="evidence" value="ECO:0007669"/>
    <property type="project" value="UniProtKB-KW"/>
</dbReference>
<dbReference type="FunFam" id="2.30.180.10:FF:000010">
    <property type="entry name" value="Fasciclin-like arabinogalactan protein 2"/>
    <property type="match status" value="1"/>
</dbReference>
<feature type="compositionally biased region" description="Polar residues" evidence="12">
    <location>
        <begin position="389"/>
        <end position="398"/>
    </location>
</feature>
<keyword evidence="9" id="KW-0325">Glycoprotein</keyword>
<evidence type="ECO:0000256" key="3">
    <source>
        <dbReference type="ARBA" id="ARBA00022475"/>
    </source>
</evidence>
<dbReference type="Gene3D" id="2.30.180.10">
    <property type="entry name" value="FAS1 domain"/>
    <property type="match status" value="2"/>
</dbReference>
<organism evidence="15 16">
    <name type="scientific">Lithocarpus litseifolius</name>
    <dbReference type="NCBI Taxonomy" id="425828"/>
    <lineage>
        <taxon>Eukaryota</taxon>
        <taxon>Viridiplantae</taxon>
        <taxon>Streptophyta</taxon>
        <taxon>Embryophyta</taxon>
        <taxon>Tracheophyta</taxon>
        <taxon>Spermatophyta</taxon>
        <taxon>Magnoliopsida</taxon>
        <taxon>eudicotyledons</taxon>
        <taxon>Gunneridae</taxon>
        <taxon>Pentapetalae</taxon>
        <taxon>rosids</taxon>
        <taxon>fabids</taxon>
        <taxon>Fagales</taxon>
        <taxon>Fagaceae</taxon>
        <taxon>Lithocarpus</taxon>
    </lineage>
</organism>
<feature type="region of interest" description="Disordered" evidence="12">
    <location>
        <begin position="339"/>
        <end position="401"/>
    </location>
</feature>
<evidence type="ECO:0000313" key="16">
    <source>
        <dbReference type="Proteomes" id="UP001459277"/>
    </source>
</evidence>
<dbReference type="Proteomes" id="UP001459277">
    <property type="component" value="Unassembled WGS sequence"/>
</dbReference>
<comment type="function">
    <text evidence="11">May be a cell surface adhesion protein.</text>
</comment>
<evidence type="ECO:0000256" key="2">
    <source>
        <dbReference type="ARBA" id="ARBA00007843"/>
    </source>
</evidence>
<evidence type="ECO:0000256" key="9">
    <source>
        <dbReference type="ARBA" id="ARBA00023180"/>
    </source>
</evidence>
<feature type="compositionally biased region" description="Low complexity" evidence="12">
    <location>
        <begin position="358"/>
        <end position="369"/>
    </location>
</feature>
<dbReference type="SUPFAM" id="SSF82153">
    <property type="entry name" value="FAS1 domain"/>
    <property type="match status" value="2"/>
</dbReference>
<keyword evidence="4" id="KW-0336">GPI-anchor</keyword>
<dbReference type="PANTHER" id="PTHR32382">
    <property type="entry name" value="FASCICLIN-LIKE ARABINOGALACTAN PROTEIN"/>
    <property type="match status" value="1"/>
</dbReference>
<dbReference type="InterPro" id="IPR033254">
    <property type="entry name" value="Plant_FLA"/>
</dbReference>
<dbReference type="InterPro" id="IPR000782">
    <property type="entry name" value="FAS1_domain"/>
</dbReference>
<dbReference type="EMBL" id="JAZDWU010000005">
    <property type="protein sequence ID" value="KAL0002642.1"/>
    <property type="molecule type" value="Genomic_DNA"/>
</dbReference>
<keyword evidence="3" id="KW-1003">Cell membrane</keyword>
<feature type="signal peptide" evidence="13">
    <location>
        <begin position="1"/>
        <end position="27"/>
    </location>
</feature>
<keyword evidence="6" id="KW-0677">Repeat</keyword>
<evidence type="ECO:0000313" key="15">
    <source>
        <dbReference type="EMBL" id="KAL0002642.1"/>
    </source>
</evidence>
<keyword evidence="5 13" id="KW-0732">Signal</keyword>
<feature type="chain" id="PRO_5043744096" description="FAS1 domain-containing protein" evidence="13">
    <location>
        <begin position="28"/>
        <end position="427"/>
    </location>
</feature>
<evidence type="ECO:0000256" key="10">
    <source>
        <dbReference type="ARBA" id="ARBA00023288"/>
    </source>
</evidence>
<name>A0AAW2CYM3_9ROSI</name>
<dbReference type="AlphaFoldDB" id="A0AAW2CYM3"/>
<evidence type="ECO:0000256" key="4">
    <source>
        <dbReference type="ARBA" id="ARBA00022622"/>
    </source>
</evidence>
<keyword evidence="16" id="KW-1185">Reference proteome</keyword>
<accession>A0AAW2CYM3</accession>
<dbReference type="PANTHER" id="PTHR32382:SF5">
    <property type="entry name" value="FASCICLIN-LIKE ARABINOGALACTAN PROTEIN 8"/>
    <property type="match status" value="1"/>
</dbReference>
<dbReference type="InterPro" id="IPR036378">
    <property type="entry name" value="FAS1_dom_sf"/>
</dbReference>
<feature type="compositionally biased region" description="Pro residues" evidence="12">
    <location>
        <begin position="339"/>
        <end position="357"/>
    </location>
</feature>
<proteinExistence type="inferred from homology"/>
<comment type="caution">
    <text evidence="15">The sequence shown here is derived from an EMBL/GenBank/DDBJ whole genome shotgun (WGS) entry which is preliminary data.</text>
</comment>
<evidence type="ECO:0000256" key="8">
    <source>
        <dbReference type="ARBA" id="ARBA00023136"/>
    </source>
</evidence>
<dbReference type="SMART" id="SM00554">
    <property type="entry name" value="FAS1"/>
    <property type="match status" value="1"/>
</dbReference>
<dbReference type="PROSITE" id="PS50213">
    <property type="entry name" value="FAS1"/>
    <property type="match status" value="2"/>
</dbReference>
<feature type="domain" description="FAS1" evidence="14">
    <location>
        <begin position="188"/>
        <end position="328"/>
    </location>
</feature>
<keyword evidence="7" id="KW-0654">Proteoglycan</keyword>
<feature type="domain" description="FAS1" evidence="14">
    <location>
        <begin position="27"/>
        <end position="169"/>
    </location>
</feature>
<feature type="compositionally biased region" description="Low complexity" evidence="12">
    <location>
        <begin position="379"/>
        <end position="388"/>
    </location>
</feature>
<evidence type="ECO:0000256" key="13">
    <source>
        <dbReference type="SAM" id="SignalP"/>
    </source>
</evidence>
<sequence length="427" mass="44250">MGHKSKILFFLNLTLTTVVLLTTTISAHNITDILSGFPEYSDFNNYLTQTKLDDEINSRQTITVLVLNNGALSALTAKHPISVIKNALSLHVILDYYDPTKLHQIPKGSTLSTTLYQTTGNAPGNLGFVNITDLQGGKVGFGSAVPGSKLDSSYTKAVKQIPYNISVIEISAPIIAPGMLTAPAPSASDVNITAALEKAGCKTFASLITSNGVIKTFQSTADKGLTVFAPNDEAFKAAGVPDLNKLSNADRVSLLLYHARAGYTPKGTLKTTKDPIDTLATNGAGKYDLKVTTAGDEVTLHTGVDSSRIADTVLDATPLAIFTVDNVLLPEELFGKSPSPAPAPGPVTTPSPAPVLAPSPASKAPSPAKASPPAPPVESPSNSPAVSPTAESENSKTANGVHRVKGSAVMAVVLTGCATVISSLILS</sequence>
<dbReference type="FunFam" id="2.30.180.10:FF:000008">
    <property type="entry name" value="Fasciclin-like arabinogalactan protein 10"/>
    <property type="match status" value="1"/>
</dbReference>
<keyword evidence="8" id="KW-0472">Membrane</keyword>